<dbReference type="EMBL" id="GG704913">
    <property type="protein sequence ID" value="KJF60741.1"/>
    <property type="molecule type" value="Genomic_DNA"/>
</dbReference>
<sequence length="81" mass="9166">MGETTLKREEEKNEVVGQTDPEISAPDPVDCLCLFFFWLPEFAEEVLELTKGPTITIETFLFPVPLGCELEEFQLCARSTP</sequence>
<dbReference type="VEuPathDB" id="FungiDB:CIMG_12203"/>
<evidence type="ECO:0000256" key="1">
    <source>
        <dbReference type="SAM" id="MobiDB-lite"/>
    </source>
</evidence>
<organism evidence="2 3">
    <name type="scientific">Coccidioides immitis (strain RS)</name>
    <name type="common">Valley fever fungus</name>
    <dbReference type="NCBI Taxonomy" id="246410"/>
    <lineage>
        <taxon>Eukaryota</taxon>
        <taxon>Fungi</taxon>
        <taxon>Dikarya</taxon>
        <taxon>Ascomycota</taxon>
        <taxon>Pezizomycotina</taxon>
        <taxon>Eurotiomycetes</taxon>
        <taxon>Eurotiomycetidae</taxon>
        <taxon>Onygenales</taxon>
        <taxon>Onygenaceae</taxon>
        <taxon>Coccidioides</taxon>
    </lineage>
</organism>
<dbReference type="InParanoid" id="A0A0D8JUY8"/>
<dbReference type="AlphaFoldDB" id="A0A0D8JUY8"/>
<name>A0A0D8JUY8_COCIM</name>
<feature type="compositionally biased region" description="Basic and acidic residues" evidence="1">
    <location>
        <begin position="1"/>
        <end position="14"/>
    </location>
</feature>
<dbReference type="KEGG" id="cim:CIMG_12203"/>
<dbReference type="RefSeq" id="XP_012214016.1">
    <property type="nucleotide sequence ID" value="XM_012358593.1"/>
</dbReference>
<evidence type="ECO:0000313" key="2">
    <source>
        <dbReference type="EMBL" id="KJF60741.1"/>
    </source>
</evidence>
<keyword evidence="3" id="KW-1185">Reference proteome</keyword>
<gene>
    <name evidence="2" type="ORF">CIMG_12203</name>
</gene>
<accession>A0A0D8JUY8</accession>
<proteinExistence type="predicted"/>
<protein>
    <submittedName>
        <fullName evidence="2">Uncharacterized protein</fullName>
    </submittedName>
</protein>
<reference evidence="3" key="1">
    <citation type="journal article" date="2009" name="Genome Res.">
        <title>Comparative genomic analyses of the human fungal pathogens Coccidioides and their relatives.</title>
        <authorList>
            <person name="Sharpton T.J."/>
            <person name="Stajich J.E."/>
            <person name="Rounsley S.D."/>
            <person name="Gardner M.J."/>
            <person name="Wortman J.R."/>
            <person name="Jordar V.S."/>
            <person name="Maiti R."/>
            <person name="Kodira C.D."/>
            <person name="Neafsey D.E."/>
            <person name="Zeng Q."/>
            <person name="Hung C.-Y."/>
            <person name="McMahan C."/>
            <person name="Muszewska A."/>
            <person name="Grynberg M."/>
            <person name="Mandel M.A."/>
            <person name="Kellner E.M."/>
            <person name="Barker B.M."/>
            <person name="Galgiani J.N."/>
            <person name="Orbach M.J."/>
            <person name="Kirkland T.N."/>
            <person name="Cole G.T."/>
            <person name="Henn M.R."/>
            <person name="Birren B.W."/>
            <person name="Taylor J.W."/>
        </authorList>
    </citation>
    <scope>NUCLEOTIDE SEQUENCE [LARGE SCALE GENOMIC DNA]</scope>
    <source>
        <strain evidence="3">RS</strain>
    </source>
</reference>
<feature type="region of interest" description="Disordered" evidence="1">
    <location>
        <begin position="1"/>
        <end position="25"/>
    </location>
</feature>
<dbReference type="GeneID" id="24164036"/>
<dbReference type="Proteomes" id="UP000001261">
    <property type="component" value="Unassembled WGS sequence"/>
</dbReference>
<evidence type="ECO:0000313" key="3">
    <source>
        <dbReference type="Proteomes" id="UP000001261"/>
    </source>
</evidence>
<reference evidence="3" key="2">
    <citation type="journal article" date="2010" name="Genome Res.">
        <title>Population genomic sequencing of Coccidioides fungi reveals recent hybridization and transposon control.</title>
        <authorList>
            <person name="Neafsey D.E."/>
            <person name="Barker B.M."/>
            <person name="Sharpton T.J."/>
            <person name="Stajich J.E."/>
            <person name="Park D.J."/>
            <person name="Whiston E."/>
            <person name="Hung C.-Y."/>
            <person name="McMahan C."/>
            <person name="White J."/>
            <person name="Sykes S."/>
            <person name="Heiman D."/>
            <person name="Young S."/>
            <person name="Zeng Q."/>
            <person name="Abouelleil A."/>
            <person name="Aftuck L."/>
            <person name="Bessette D."/>
            <person name="Brown A."/>
            <person name="FitzGerald M."/>
            <person name="Lui A."/>
            <person name="Macdonald J.P."/>
            <person name="Priest M."/>
            <person name="Orbach M.J."/>
            <person name="Galgiani J.N."/>
            <person name="Kirkland T.N."/>
            <person name="Cole G.T."/>
            <person name="Birren B.W."/>
            <person name="Henn M.R."/>
            <person name="Taylor J.W."/>
            <person name="Rounsley S.D."/>
        </authorList>
    </citation>
    <scope>GENOME REANNOTATION</scope>
    <source>
        <strain evidence="3">RS</strain>
    </source>
</reference>